<evidence type="ECO:0000256" key="2">
    <source>
        <dbReference type="ARBA" id="ARBA00022475"/>
    </source>
</evidence>
<feature type="domain" description="Type II secretion system protein GspF" evidence="7">
    <location>
        <begin position="135"/>
        <end position="260"/>
    </location>
</feature>
<accession>A0ABT2EJU8</accession>
<proteinExistence type="predicted"/>
<organism evidence="8 9">
    <name type="scientific">Candidatus Fervidibacter sacchari</name>
    <dbReference type="NCBI Taxonomy" id="1448929"/>
    <lineage>
        <taxon>Bacteria</taxon>
        <taxon>Candidatus Fervidibacterota</taxon>
        <taxon>Candidatus Fervidibacter</taxon>
    </lineage>
</organism>
<keyword evidence="5 6" id="KW-0472">Membrane</keyword>
<dbReference type="InterPro" id="IPR018076">
    <property type="entry name" value="T2SS_GspF_dom"/>
</dbReference>
<gene>
    <name evidence="8" type="ORF">M2350_000630</name>
</gene>
<evidence type="ECO:0000259" key="7">
    <source>
        <dbReference type="Pfam" id="PF00482"/>
    </source>
</evidence>
<name>A0ABT2EJU8_9BACT</name>
<dbReference type="PANTHER" id="PTHR35007">
    <property type="entry name" value="INTEGRAL MEMBRANE PROTEIN-RELATED"/>
    <property type="match status" value="1"/>
</dbReference>
<dbReference type="EMBL" id="JANUCP010000001">
    <property type="protein sequence ID" value="MCS3918233.1"/>
    <property type="molecule type" value="Genomic_DNA"/>
</dbReference>
<feature type="transmembrane region" description="Helical" evidence="6">
    <location>
        <begin position="242"/>
        <end position="266"/>
    </location>
</feature>
<dbReference type="Proteomes" id="UP001204798">
    <property type="component" value="Unassembled WGS sequence"/>
</dbReference>
<evidence type="ECO:0000256" key="3">
    <source>
        <dbReference type="ARBA" id="ARBA00022692"/>
    </source>
</evidence>
<keyword evidence="9" id="KW-1185">Reference proteome</keyword>
<evidence type="ECO:0000256" key="4">
    <source>
        <dbReference type="ARBA" id="ARBA00022989"/>
    </source>
</evidence>
<evidence type="ECO:0000256" key="6">
    <source>
        <dbReference type="SAM" id="Phobius"/>
    </source>
</evidence>
<dbReference type="PANTHER" id="PTHR35007:SF2">
    <property type="entry name" value="PILUS ASSEMBLE PROTEIN"/>
    <property type="match status" value="1"/>
</dbReference>
<reference evidence="8 9" key="1">
    <citation type="submission" date="2022-08" db="EMBL/GenBank/DDBJ databases">
        <title>Bacterial and archaeal communities from various locations to study Microbial Dark Matter (Phase II).</title>
        <authorList>
            <person name="Stepanauskas R."/>
        </authorList>
    </citation>
    <scope>NUCLEOTIDE SEQUENCE [LARGE SCALE GENOMIC DNA]</scope>
    <source>
        <strain evidence="8 9">PD1</strain>
    </source>
</reference>
<evidence type="ECO:0000313" key="9">
    <source>
        <dbReference type="Proteomes" id="UP001204798"/>
    </source>
</evidence>
<keyword evidence="3 6" id="KW-0812">Transmembrane</keyword>
<feature type="transmembrane region" description="Helical" evidence="6">
    <location>
        <begin position="70"/>
        <end position="93"/>
    </location>
</feature>
<evidence type="ECO:0000256" key="1">
    <source>
        <dbReference type="ARBA" id="ARBA00004651"/>
    </source>
</evidence>
<dbReference type="RefSeq" id="WP_259093828.1">
    <property type="nucleotide sequence ID" value="NZ_CP130454.1"/>
</dbReference>
<dbReference type="Pfam" id="PF00482">
    <property type="entry name" value="T2SSF"/>
    <property type="match status" value="1"/>
</dbReference>
<keyword evidence="4 6" id="KW-1133">Transmembrane helix</keyword>
<comment type="caution">
    <text evidence="8">The sequence shown here is derived from an EMBL/GenBank/DDBJ whole genome shotgun (WGS) entry which is preliminary data.</text>
</comment>
<comment type="subcellular location">
    <subcellularLocation>
        <location evidence="1">Cell membrane</location>
        <topology evidence="1">Multi-pass membrane protein</topology>
    </subcellularLocation>
</comment>
<sequence length="279" mass="31266">MLRKNPLERLAEIEGLGARQRTSSGGYASSLMVRIARTIGRFAPAYYRSQLRTLIHKAGLAGRIRPEEVFGLKILGALILPLVALYFCSVFRLPAIQTATLLMLAGVSGFTVPDFWLSRQVSKRRRIVARHLPDFVDLLATCVEAGLGLDAAIDRISRRFPGPLGEEFQRYLWEVQIGRPRSVALMGIAERTNCDDIRILAASLTQAELFGIPIANVLRAQAEALRERRFQQARERARRAPLLMLPALVFCFLPVIFLLLFVPLLIRARQSGLLQFLGF</sequence>
<evidence type="ECO:0000256" key="5">
    <source>
        <dbReference type="ARBA" id="ARBA00023136"/>
    </source>
</evidence>
<protein>
    <submittedName>
        <fullName evidence="8">Tight adherence protein C</fullName>
    </submittedName>
</protein>
<feature type="transmembrane region" description="Helical" evidence="6">
    <location>
        <begin position="99"/>
        <end position="117"/>
    </location>
</feature>
<keyword evidence="2" id="KW-1003">Cell membrane</keyword>
<evidence type="ECO:0000313" key="8">
    <source>
        <dbReference type="EMBL" id="MCS3918233.1"/>
    </source>
</evidence>